<dbReference type="InterPro" id="IPR050177">
    <property type="entry name" value="Lipid_A_modif_metabolic_enz"/>
</dbReference>
<comment type="caution">
    <text evidence="2">The sequence shown here is derived from an EMBL/GenBank/DDBJ whole genome shotgun (WGS) entry which is preliminary data.</text>
</comment>
<gene>
    <name evidence="2" type="ORF">J4215_01670</name>
</gene>
<proteinExistence type="predicted"/>
<dbReference type="PANTHER" id="PTHR43245">
    <property type="entry name" value="BIFUNCTIONAL POLYMYXIN RESISTANCE PROTEIN ARNA"/>
    <property type="match status" value="1"/>
</dbReference>
<dbReference type="Pfam" id="PF01370">
    <property type="entry name" value="Epimerase"/>
    <property type="match status" value="1"/>
</dbReference>
<evidence type="ECO:0000313" key="3">
    <source>
        <dbReference type="Proteomes" id="UP000675968"/>
    </source>
</evidence>
<dbReference type="Proteomes" id="UP000675968">
    <property type="component" value="Unassembled WGS sequence"/>
</dbReference>
<reference evidence="2" key="2">
    <citation type="submission" date="2021-05" db="EMBL/GenBank/DDBJ databases">
        <title>Protein family content uncovers lineage relationships and bacterial pathway maintenance mechanisms in DPANN archaea.</title>
        <authorList>
            <person name="Castelle C.J."/>
            <person name="Meheust R."/>
            <person name="Jaffe A.L."/>
            <person name="Seitz K."/>
            <person name="Gong X."/>
            <person name="Baker B.J."/>
            <person name="Banfield J.F."/>
        </authorList>
    </citation>
    <scope>NUCLEOTIDE SEQUENCE</scope>
    <source>
        <strain evidence="2">RIFCSPLOWO2_01_FULL_AR10_48_17</strain>
    </source>
</reference>
<dbReference type="CDD" id="cd08946">
    <property type="entry name" value="SDR_e"/>
    <property type="match status" value="1"/>
</dbReference>
<dbReference type="SUPFAM" id="SSF51735">
    <property type="entry name" value="NAD(P)-binding Rossmann-fold domains"/>
    <property type="match status" value="1"/>
</dbReference>
<feature type="domain" description="NAD-dependent epimerase/dehydratase" evidence="1">
    <location>
        <begin position="3"/>
        <end position="195"/>
    </location>
</feature>
<dbReference type="Gene3D" id="3.40.50.720">
    <property type="entry name" value="NAD(P)-binding Rossmann-like Domain"/>
    <property type="match status" value="1"/>
</dbReference>
<dbReference type="EMBL" id="JAGVWC010000008">
    <property type="protein sequence ID" value="MBS3061271.1"/>
    <property type="molecule type" value="Genomic_DNA"/>
</dbReference>
<dbReference type="InterPro" id="IPR001509">
    <property type="entry name" value="Epimerase_deHydtase"/>
</dbReference>
<dbReference type="InterPro" id="IPR036291">
    <property type="entry name" value="NAD(P)-bd_dom_sf"/>
</dbReference>
<organism evidence="2 3">
    <name type="scientific">Candidatus Iainarchaeum sp</name>
    <dbReference type="NCBI Taxonomy" id="3101447"/>
    <lineage>
        <taxon>Archaea</taxon>
        <taxon>Candidatus Iainarchaeota</taxon>
        <taxon>Candidatus Iainarchaeia</taxon>
        <taxon>Candidatus Iainarchaeales</taxon>
        <taxon>Candidatus Iainarchaeaceae</taxon>
        <taxon>Candidatus Iainarchaeum</taxon>
    </lineage>
</organism>
<dbReference type="AlphaFoldDB" id="A0A8T4L3B1"/>
<evidence type="ECO:0000313" key="2">
    <source>
        <dbReference type="EMBL" id="MBS3061271.1"/>
    </source>
</evidence>
<name>A0A8T4L3B1_9ARCH</name>
<accession>A0A8T4L3B1</accession>
<evidence type="ECO:0000259" key="1">
    <source>
        <dbReference type="Pfam" id="PF01370"/>
    </source>
</evidence>
<protein>
    <submittedName>
        <fullName evidence="2">NAD(P)-dependent oxidoreductase</fullName>
    </submittedName>
</protein>
<reference evidence="2" key="1">
    <citation type="submission" date="2021-03" db="EMBL/GenBank/DDBJ databases">
        <authorList>
            <person name="Jaffe A."/>
        </authorList>
    </citation>
    <scope>NUCLEOTIDE SEQUENCE</scope>
    <source>
        <strain evidence="2">RIFCSPLOWO2_01_FULL_AR10_48_17</strain>
    </source>
</reference>
<sequence>MKILVTGSNGLVGSEVAKLLRQKNIEVIEYAIQNKDDISDEEKLKKKTSRCDAVIHLAAILDENASHETLWKTNVDGTKNVLEACAANRVPRLLFASTVGVYGSQSGSKTEETPVQPETEYEKSKTEAEKLVVSYQELVPYTILRSALVIGPNTYWQQIVSIVKKNIPLIGTGANTWQTIYYKDLANAIVFFLFLDTAENETILVASEEKPRLIEIVETLRSQLGLQNPAPTVSEFVGKIMATLLGIWFAIQGKPNILSESHIKRLLRERNYDLTKAHAYGWKAKYTYQKALKESIQAIQTDAKE</sequence>